<dbReference type="SMART" id="SM00564">
    <property type="entry name" value="PQQ"/>
    <property type="match status" value="6"/>
</dbReference>
<dbReference type="OrthoDB" id="9794322at2"/>
<proteinExistence type="inferred from homology"/>
<evidence type="ECO:0000256" key="5">
    <source>
        <dbReference type="SAM" id="Phobius"/>
    </source>
</evidence>
<evidence type="ECO:0000256" key="1">
    <source>
        <dbReference type="ARBA" id="ARBA00001931"/>
    </source>
</evidence>
<dbReference type="Gene3D" id="2.140.10.10">
    <property type="entry name" value="Quinoprotein alcohol dehydrogenase-like superfamily"/>
    <property type="match status" value="2"/>
</dbReference>
<feature type="domain" description="Pyrrolo-quinoline quinone repeat" evidence="6">
    <location>
        <begin position="181"/>
        <end position="288"/>
    </location>
</feature>
<feature type="transmembrane region" description="Helical" evidence="5">
    <location>
        <begin position="84"/>
        <end position="107"/>
    </location>
</feature>
<dbReference type="EMBL" id="LC066375">
    <property type="protein sequence ID" value="BAT27711.1"/>
    <property type="molecule type" value="Genomic_DNA"/>
</dbReference>
<feature type="transmembrane region" description="Helical" evidence="5">
    <location>
        <begin position="62"/>
        <end position="78"/>
    </location>
</feature>
<dbReference type="PANTHER" id="PTHR32303">
    <property type="entry name" value="QUINOPROTEIN ALCOHOL DEHYDROGENASE (CYTOCHROME C)"/>
    <property type="match status" value="1"/>
</dbReference>
<dbReference type="Pfam" id="PF01011">
    <property type="entry name" value="PQQ"/>
    <property type="match status" value="2"/>
</dbReference>
<dbReference type="AlphaFoldDB" id="A0A0P0Z1G6"/>
<comment type="cofactor">
    <cofactor evidence="1">
        <name>pyrroloquinoline quinone</name>
        <dbReference type="ChEBI" id="CHEBI:58442"/>
    </cofactor>
</comment>
<protein>
    <submittedName>
        <fullName evidence="7">Quinoprotein glucose dehydrogenase</fullName>
    </submittedName>
</protein>
<dbReference type="InterPro" id="IPR018391">
    <property type="entry name" value="PQQ_b-propeller_rpt"/>
</dbReference>
<dbReference type="SUPFAM" id="SSF50998">
    <property type="entry name" value="Quinoprotein alcohol dehydrogenase-like"/>
    <property type="match status" value="1"/>
</dbReference>
<feature type="transmembrane region" description="Helical" evidence="5">
    <location>
        <begin position="12"/>
        <end position="32"/>
    </location>
</feature>
<reference evidence="7" key="1">
    <citation type="journal article" date="2015" name="Proc. Natl. Acad. Sci. U.S.A.">
        <title>Bacterial clade with the ribosomal RNA operon on a small plasmid rather than the chromosome.</title>
        <authorList>
            <person name="Anda M."/>
            <person name="Ohtsubo Y."/>
            <person name="Okubo T."/>
            <person name="Sugawara M."/>
            <person name="Nagata Y."/>
            <person name="Tsuda M."/>
            <person name="Minamisawa K."/>
            <person name="Mitsui H."/>
        </authorList>
    </citation>
    <scope>NUCLEOTIDE SEQUENCE</scope>
    <source>
        <strain evidence="7">JCM 14755</strain>
    </source>
</reference>
<dbReference type="InterPro" id="IPR011047">
    <property type="entry name" value="Quinoprotein_ADH-like_sf"/>
</dbReference>
<evidence type="ECO:0000256" key="2">
    <source>
        <dbReference type="ARBA" id="ARBA00008156"/>
    </source>
</evidence>
<keyword evidence="5" id="KW-1133">Transmembrane helix</keyword>
<evidence type="ECO:0000313" key="7">
    <source>
        <dbReference type="EMBL" id="BAT27711.1"/>
    </source>
</evidence>
<name>A0A0P0Z1G6_9HYPH</name>
<feature type="transmembrane region" description="Helical" evidence="5">
    <location>
        <begin position="38"/>
        <end position="55"/>
    </location>
</feature>
<feature type="region of interest" description="Disordered" evidence="4">
    <location>
        <begin position="311"/>
        <end position="364"/>
    </location>
</feature>
<dbReference type="PANTHER" id="PTHR32303:SF4">
    <property type="entry name" value="QUINOPROTEIN GLUCOSE DEHYDROGENASE"/>
    <property type="match status" value="1"/>
</dbReference>
<evidence type="ECO:0000256" key="3">
    <source>
        <dbReference type="ARBA" id="ARBA00023002"/>
    </source>
</evidence>
<dbReference type="GO" id="GO:0016020">
    <property type="term" value="C:membrane"/>
    <property type="evidence" value="ECO:0007669"/>
    <property type="project" value="InterPro"/>
</dbReference>
<sequence length="887" mass="93503">MAARRTSTITTIAAIVFGLLAAVMAVGGAWLIALGGSWYYLIAGLGLLATAVLLYRRQTAALILYALVVLGTLVWSLWEVGFDWWPLAARGGLFIVLGVVLLLPFVTRRLGLQTLPQALDGVPGHASALRGGGLALTATLLLSCVVAVVSWFTDLHRIEGEVGGAVAGATAQDDGVPEGEWHAYGRTELGQRYSPLSNITPQNVSDLEVAWHYKTGDISQPGDPEETTFQVTPLKIGDRLFLCTPHQSVIALDATTGDEIWRYNPQIRGELALQHLTCRGLSYQPATGTVAEAAAPADGQTPLPQEAVQTLSPQGEGADAPGTSAEVPSTFEGGGTGDAPQGGDTQVPAQPAQTPRAPVEGATAERPLPDLPIAADDDHPTQVCDAKLFMPTADARLIAISPDTGAVCSNFGGGDGQIDLWPGMPNINPGSYYSTSPVVVADGLVIVGGTVLDNVSTTEPSGVIRAFSIETGELVWNWDSANPDDTAPIAPGQTYTPNSPNSWSISSADTELGLVYVPMGNEPPDQWGGNRSEAAETYSSSVVALDIATGQVRWVFQTVHHDLWDYDVPSQPTLVDLQVNGETVPALVQPTKQGEIFVLDRRTGEPILPVTEEAAPQGAAEGDTTAPTQPVSALSFDPPPLVEKDMWGATPIDQLACRIAFHGLRYEGRFTPPSEEGTLVYPGNFGVFNWGGVAVDPVRQVVFATPAYLAFTSKLFPRENETDLVVNAEPPAGALPALNENFGGPFAVEMGPFLSFLGLPCQSPPWGYVAAADLRTGKVIWQHKNGTVRDASPVPLPFRMGVPSLGGPLVTGGGVAFLSGTIDYFIRAYDLTTGAEIWKDRLPAGGQATPMTYTGADGRQYLLVVAGGHGSLGTKRGDDVIAYALPN</sequence>
<accession>A0A0P0Z1G6</accession>
<dbReference type="GO" id="GO:0008876">
    <property type="term" value="F:quinoprotein glucose dehydrogenase activity"/>
    <property type="evidence" value="ECO:0007669"/>
    <property type="project" value="TreeGrafter"/>
</dbReference>
<keyword evidence="5" id="KW-0812">Transmembrane</keyword>
<evidence type="ECO:0000259" key="6">
    <source>
        <dbReference type="Pfam" id="PF01011"/>
    </source>
</evidence>
<dbReference type="GO" id="GO:0048038">
    <property type="term" value="F:quinone binding"/>
    <property type="evidence" value="ECO:0007669"/>
    <property type="project" value="InterPro"/>
</dbReference>
<dbReference type="RefSeq" id="WP_062226739.1">
    <property type="nucleotide sequence ID" value="NZ_BBWR01000003.1"/>
</dbReference>
<dbReference type="CDD" id="cd10280">
    <property type="entry name" value="PQQ_mGDH"/>
    <property type="match status" value="1"/>
</dbReference>
<comment type="similarity">
    <text evidence="2">Belongs to the bacterial PQQ dehydrogenase family.</text>
</comment>
<keyword evidence="5" id="KW-0472">Membrane</keyword>
<dbReference type="InterPro" id="IPR002372">
    <property type="entry name" value="PQQ_rpt_dom"/>
</dbReference>
<feature type="domain" description="Pyrrolo-quinoline quinone repeat" evidence="6">
    <location>
        <begin position="378"/>
        <end position="861"/>
    </location>
</feature>
<evidence type="ECO:0000256" key="4">
    <source>
        <dbReference type="SAM" id="MobiDB-lite"/>
    </source>
</evidence>
<feature type="transmembrane region" description="Helical" evidence="5">
    <location>
        <begin position="128"/>
        <end position="152"/>
    </location>
</feature>
<dbReference type="InterPro" id="IPR017511">
    <property type="entry name" value="PQQ_mDH"/>
</dbReference>
<keyword evidence="3" id="KW-0560">Oxidoreductase</keyword>
<organism evidence="7">
    <name type="scientific">Aureimonas frigidaquae</name>
    <dbReference type="NCBI Taxonomy" id="424757"/>
    <lineage>
        <taxon>Bacteria</taxon>
        <taxon>Pseudomonadati</taxon>
        <taxon>Pseudomonadota</taxon>
        <taxon>Alphaproteobacteria</taxon>
        <taxon>Hyphomicrobiales</taxon>
        <taxon>Aurantimonadaceae</taxon>
        <taxon>Aureimonas</taxon>
    </lineage>
</organism>